<evidence type="ECO:0000256" key="1">
    <source>
        <dbReference type="ARBA" id="ARBA00001947"/>
    </source>
</evidence>
<evidence type="ECO:0000256" key="5">
    <source>
        <dbReference type="SAM" id="MobiDB-lite"/>
    </source>
</evidence>
<evidence type="ECO:0000256" key="3">
    <source>
        <dbReference type="ARBA" id="ARBA00022723"/>
    </source>
</evidence>
<comment type="caution">
    <text evidence="6">The sequence shown here is derived from an EMBL/GenBank/DDBJ whole genome shotgun (WGS) entry which is preliminary data.</text>
</comment>
<evidence type="ECO:0000256" key="4">
    <source>
        <dbReference type="ARBA" id="ARBA00022833"/>
    </source>
</evidence>
<dbReference type="EMBL" id="JBEWSZ010000002">
    <property type="protein sequence ID" value="MET2830960.1"/>
    <property type="molecule type" value="Genomic_DNA"/>
</dbReference>
<dbReference type="RefSeq" id="WP_354463037.1">
    <property type="nucleotide sequence ID" value="NZ_JBEWSZ010000002.1"/>
</dbReference>
<keyword evidence="4" id="KW-0862">Zinc</keyword>
<reference evidence="6 7" key="1">
    <citation type="submission" date="2024-06" db="EMBL/GenBank/DDBJ databases">
        <authorList>
            <person name="Kim D.-U."/>
        </authorList>
    </citation>
    <scope>NUCLEOTIDE SEQUENCE [LARGE SCALE GENOMIC DNA]</scope>
    <source>
        <strain evidence="6 7">KACC15460</strain>
    </source>
</reference>
<dbReference type="Pfam" id="PF05853">
    <property type="entry name" value="BKACE"/>
    <property type="match status" value="1"/>
</dbReference>
<dbReference type="InterPro" id="IPR013785">
    <property type="entry name" value="Aldolase_TIM"/>
</dbReference>
<evidence type="ECO:0000313" key="7">
    <source>
        <dbReference type="Proteomes" id="UP001548832"/>
    </source>
</evidence>
<keyword evidence="3" id="KW-0479">Metal-binding</keyword>
<dbReference type="PANTHER" id="PTHR37418">
    <property type="entry name" value="3-KETO-5-AMINOHEXANOATE CLEAVAGE ENZYME-RELATED"/>
    <property type="match status" value="1"/>
</dbReference>
<dbReference type="Proteomes" id="UP001548832">
    <property type="component" value="Unassembled WGS sequence"/>
</dbReference>
<keyword evidence="7" id="KW-1185">Reference proteome</keyword>
<organism evidence="6 7">
    <name type="scientific">Mesorhizobium shangrilense</name>
    <dbReference type="NCBI Taxonomy" id="460060"/>
    <lineage>
        <taxon>Bacteria</taxon>
        <taxon>Pseudomonadati</taxon>
        <taxon>Pseudomonadota</taxon>
        <taxon>Alphaproteobacteria</taxon>
        <taxon>Hyphomicrobiales</taxon>
        <taxon>Phyllobacteriaceae</taxon>
        <taxon>Mesorhizobium</taxon>
    </lineage>
</organism>
<proteinExistence type="predicted"/>
<comment type="cofactor">
    <cofactor evidence="1">
        <name>Zn(2+)</name>
        <dbReference type="ChEBI" id="CHEBI:29105"/>
    </cofactor>
</comment>
<keyword evidence="2" id="KW-0808">Transferase</keyword>
<name>A0ABV2DLI2_9HYPH</name>
<feature type="region of interest" description="Disordered" evidence="5">
    <location>
        <begin position="61"/>
        <end position="83"/>
    </location>
</feature>
<evidence type="ECO:0000256" key="2">
    <source>
        <dbReference type="ARBA" id="ARBA00022679"/>
    </source>
</evidence>
<dbReference type="PANTHER" id="PTHR37418:SF2">
    <property type="entry name" value="3-KETO-5-AMINOHEXANOATE CLEAVAGE ENZYME"/>
    <property type="match status" value="1"/>
</dbReference>
<dbReference type="Gene3D" id="3.20.20.70">
    <property type="entry name" value="Aldolase class I"/>
    <property type="match status" value="1"/>
</dbReference>
<dbReference type="InterPro" id="IPR008567">
    <property type="entry name" value="BKACE"/>
</dbReference>
<sequence>MLAVADAGATAAHVHVRDVHMTEGSRETVLYAQVLERVRAQNTDIIINFTAGMGGDLIIGAEKSPDTGRRHRPRRSGRAACSC</sequence>
<evidence type="ECO:0000313" key="6">
    <source>
        <dbReference type="EMBL" id="MET2830960.1"/>
    </source>
</evidence>
<accession>A0ABV2DLI2</accession>
<protein>
    <submittedName>
        <fullName evidence="6">3-keto-5-aminohexanoate cleavage protein</fullName>
    </submittedName>
</protein>
<gene>
    <name evidence="6" type="ORF">ABVQ20_28645</name>
</gene>